<gene>
    <name evidence="7" type="ORF">SAMN02745673_01944</name>
</gene>
<evidence type="ECO:0000256" key="2">
    <source>
        <dbReference type="ARBA" id="ARBA00023125"/>
    </source>
</evidence>
<dbReference type="Proteomes" id="UP000190637">
    <property type="component" value="Unassembled WGS sequence"/>
</dbReference>
<dbReference type="InterPro" id="IPR019887">
    <property type="entry name" value="Tscrpt_reg_AsnC/Lrp_C"/>
</dbReference>
<dbReference type="SMART" id="SM00344">
    <property type="entry name" value="HTH_ASNC"/>
    <property type="match status" value="2"/>
</dbReference>
<name>A0A1T4PRZ0_9ACTN</name>
<dbReference type="SUPFAM" id="SSF54909">
    <property type="entry name" value="Dimeric alpha+beta barrel"/>
    <property type="match status" value="2"/>
</dbReference>
<dbReference type="SUPFAM" id="SSF46785">
    <property type="entry name" value="Winged helix' DNA-binding domain"/>
    <property type="match status" value="2"/>
</dbReference>
<evidence type="ECO:0000259" key="6">
    <source>
        <dbReference type="Pfam" id="PF13404"/>
    </source>
</evidence>
<dbReference type="Pfam" id="PF09339">
    <property type="entry name" value="HTH_IclR"/>
    <property type="match status" value="1"/>
</dbReference>
<keyword evidence="8" id="KW-1185">Reference proteome</keyword>
<dbReference type="GO" id="GO:0043200">
    <property type="term" value="P:response to amino acid"/>
    <property type="evidence" value="ECO:0007669"/>
    <property type="project" value="TreeGrafter"/>
</dbReference>
<dbReference type="GO" id="GO:0006355">
    <property type="term" value="P:regulation of DNA-templated transcription"/>
    <property type="evidence" value="ECO:0007669"/>
    <property type="project" value="InterPro"/>
</dbReference>
<dbReference type="PANTHER" id="PTHR30154">
    <property type="entry name" value="LEUCINE-RESPONSIVE REGULATORY PROTEIN"/>
    <property type="match status" value="1"/>
</dbReference>
<dbReference type="PRINTS" id="PR00033">
    <property type="entry name" value="HTHASNC"/>
</dbReference>
<dbReference type="InterPro" id="IPR011008">
    <property type="entry name" value="Dimeric_a/b-barrel"/>
</dbReference>
<dbReference type="AlphaFoldDB" id="A0A1T4PRZ0"/>
<dbReference type="Pfam" id="PF01037">
    <property type="entry name" value="AsnC_trans_reg"/>
    <property type="match status" value="1"/>
</dbReference>
<dbReference type="STRING" id="1122192.SAMN02745673_01944"/>
<feature type="domain" description="HTH asnC-type" evidence="6">
    <location>
        <begin position="31"/>
        <end position="72"/>
    </location>
</feature>
<feature type="domain" description="HTH iclR-type" evidence="5">
    <location>
        <begin position="213"/>
        <end position="250"/>
    </location>
</feature>
<sequence length="369" mass="39896">MSIAKIEMGESFTKLRLDDGYHQGVTVQTNLDDLDLDLIAALQQAPRAPVNVLAEALGSSPSTVGRRLQRLHDDRLVRVIGQVDWPLFSGAHPRHVWITTVPGRLQEVARALAERPETQFVAMTAGHADIYCVVLPAGRDHVRDLLTHEIPSVPGVVSTQSDLVLRPVIRADAWRLDRLPPDRLAALGSHRDDGEEGSGWAVPTPQEMAAVRLLHHNARTGSSEVARELGVSQSTAYRLIQSLLERRIVRPRVEVEPALLGMGLEAVVSLGVTPGAIADVAGLLGAHPSARYVSVVAGGASIIHHGVFRDEAALADFLSVDLARGSGVTDLRVSVVLDVLRRYWIRRDGVFLGDPRLPLPYGSEEGATG</sequence>
<dbReference type="InterPro" id="IPR036388">
    <property type="entry name" value="WH-like_DNA-bd_sf"/>
</dbReference>
<dbReference type="EMBL" id="FUWS01000004">
    <property type="protein sequence ID" value="SJZ93668.1"/>
    <property type="molecule type" value="Genomic_DNA"/>
</dbReference>
<keyword evidence="2 7" id="KW-0238">DNA-binding</keyword>
<dbReference type="InterPro" id="IPR005471">
    <property type="entry name" value="Tscrpt_reg_IclR_N"/>
</dbReference>
<proteinExistence type="predicted"/>
<keyword evidence="1" id="KW-0805">Transcription regulation</keyword>
<dbReference type="GO" id="GO:0005829">
    <property type="term" value="C:cytosol"/>
    <property type="evidence" value="ECO:0007669"/>
    <property type="project" value="TreeGrafter"/>
</dbReference>
<dbReference type="Gene3D" id="3.30.70.920">
    <property type="match status" value="2"/>
</dbReference>
<dbReference type="InterPro" id="IPR000485">
    <property type="entry name" value="AsnC-type_HTH_dom"/>
</dbReference>
<dbReference type="PANTHER" id="PTHR30154:SF34">
    <property type="entry name" value="TRANSCRIPTIONAL REGULATOR AZLB"/>
    <property type="match status" value="1"/>
</dbReference>
<dbReference type="InterPro" id="IPR019888">
    <property type="entry name" value="Tscrpt_reg_AsnC-like"/>
</dbReference>
<keyword evidence="3" id="KW-0804">Transcription</keyword>
<reference evidence="7 8" key="1">
    <citation type="submission" date="2017-02" db="EMBL/GenBank/DDBJ databases">
        <authorList>
            <person name="Peterson S.W."/>
        </authorList>
    </citation>
    <scope>NUCLEOTIDE SEQUENCE [LARGE SCALE GENOMIC DNA]</scope>
    <source>
        <strain evidence="7 8">DSM 45154</strain>
    </source>
</reference>
<dbReference type="GO" id="GO:0043565">
    <property type="term" value="F:sequence-specific DNA binding"/>
    <property type="evidence" value="ECO:0007669"/>
    <property type="project" value="InterPro"/>
</dbReference>
<dbReference type="Pfam" id="PF13404">
    <property type="entry name" value="HTH_AsnC-type"/>
    <property type="match status" value="1"/>
</dbReference>
<evidence type="ECO:0000313" key="7">
    <source>
        <dbReference type="EMBL" id="SJZ93668.1"/>
    </source>
</evidence>
<accession>A0A1T4PRZ0</accession>
<protein>
    <submittedName>
        <fullName evidence="7">DNA-binding transcriptional regulator, Lrp family</fullName>
    </submittedName>
</protein>
<evidence type="ECO:0000259" key="4">
    <source>
        <dbReference type="Pfam" id="PF01037"/>
    </source>
</evidence>
<evidence type="ECO:0000259" key="5">
    <source>
        <dbReference type="Pfam" id="PF09339"/>
    </source>
</evidence>
<evidence type="ECO:0000256" key="3">
    <source>
        <dbReference type="ARBA" id="ARBA00023163"/>
    </source>
</evidence>
<organism evidence="7 8">
    <name type="scientific">Marinactinospora thermotolerans DSM 45154</name>
    <dbReference type="NCBI Taxonomy" id="1122192"/>
    <lineage>
        <taxon>Bacteria</taxon>
        <taxon>Bacillati</taxon>
        <taxon>Actinomycetota</taxon>
        <taxon>Actinomycetes</taxon>
        <taxon>Streptosporangiales</taxon>
        <taxon>Nocardiopsidaceae</taxon>
        <taxon>Marinactinospora</taxon>
    </lineage>
</organism>
<feature type="domain" description="Transcription regulator AsnC/Lrp ligand binding" evidence="4">
    <location>
        <begin position="96"/>
        <end position="166"/>
    </location>
</feature>
<dbReference type="Gene3D" id="1.10.10.10">
    <property type="entry name" value="Winged helix-like DNA-binding domain superfamily/Winged helix DNA-binding domain"/>
    <property type="match status" value="2"/>
</dbReference>
<evidence type="ECO:0000256" key="1">
    <source>
        <dbReference type="ARBA" id="ARBA00023015"/>
    </source>
</evidence>
<dbReference type="InterPro" id="IPR036390">
    <property type="entry name" value="WH_DNA-bd_sf"/>
</dbReference>
<evidence type="ECO:0000313" key="8">
    <source>
        <dbReference type="Proteomes" id="UP000190637"/>
    </source>
</evidence>